<dbReference type="AlphaFoldDB" id="C7N694"/>
<dbReference type="Pfam" id="PF04055">
    <property type="entry name" value="Radical_SAM"/>
    <property type="match status" value="1"/>
</dbReference>
<dbReference type="CDD" id="cd01335">
    <property type="entry name" value="Radical_SAM"/>
    <property type="match status" value="1"/>
</dbReference>
<dbReference type="eggNOG" id="COG1533">
    <property type="taxonomic scope" value="Bacteria"/>
</dbReference>
<feature type="domain" description="Radical SAM core" evidence="5">
    <location>
        <begin position="26"/>
        <end position="190"/>
    </location>
</feature>
<dbReference type="PANTHER" id="PTHR43432:SF3">
    <property type="entry name" value="SLR0285 PROTEIN"/>
    <property type="match status" value="1"/>
</dbReference>
<dbReference type="SFLD" id="SFLDG01084">
    <property type="entry name" value="Uncharacterised_Radical_SAM_Su"/>
    <property type="match status" value="1"/>
</dbReference>
<dbReference type="HOGENOM" id="CLU_1080542_0_0_11"/>
<organism evidence="6 7">
    <name type="scientific">Slackia heliotrinireducens (strain ATCC 29202 / DSM 20476 / NCTC 11029 / RHS 1)</name>
    <name type="common">Peptococcus heliotrinreducens</name>
    <dbReference type="NCBI Taxonomy" id="471855"/>
    <lineage>
        <taxon>Bacteria</taxon>
        <taxon>Bacillati</taxon>
        <taxon>Actinomycetota</taxon>
        <taxon>Coriobacteriia</taxon>
        <taxon>Eggerthellales</taxon>
        <taxon>Eggerthellaceae</taxon>
        <taxon>Slackia</taxon>
    </lineage>
</organism>
<dbReference type="PANTHER" id="PTHR43432">
    <property type="entry name" value="SLR0285 PROTEIN"/>
    <property type="match status" value="1"/>
</dbReference>
<dbReference type="Gene3D" id="3.20.20.70">
    <property type="entry name" value="Aldolase class I"/>
    <property type="match status" value="1"/>
</dbReference>
<keyword evidence="1" id="KW-0949">S-adenosyl-L-methionine</keyword>
<keyword evidence="6" id="KW-0456">Lyase</keyword>
<dbReference type="STRING" id="471855.Shel_14080"/>
<dbReference type="GO" id="GO:0051536">
    <property type="term" value="F:iron-sulfur cluster binding"/>
    <property type="evidence" value="ECO:0007669"/>
    <property type="project" value="UniProtKB-KW"/>
</dbReference>
<accession>C7N694</accession>
<evidence type="ECO:0000256" key="1">
    <source>
        <dbReference type="ARBA" id="ARBA00022691"/>
    </source>
</evidence>
<name>C7N694_SLAHD</name>
<dbReference type="InterPro" id="IPR013785">
    <property type="entry name" value="Aldolase_TIM"/>
</dbReference>
<keyword evidence="2" id="KW-0479">Metal-binding</keyword>
<dbReference type="Proteomes" id="UP000002026">
    <property type="component" value="Chromosome"/>
</dbReference>
<dbReference type="KEGG" id="shi:Shel_14080"/>
<keyword evidence="4" id="KW-0411">Iron-sulfur</keyword>
<dbReference type="GO" id="GO:0046872">
    <property type="term" value="F:metal ion binding"/>
    <property type="evidence" value="ECO:0007669"/>
    <property type="project" value="UniProtKB-KW"/>
</dbReference>
<dbReference type="InterPro" id="IPR040086">
    <property type="entry name" value="MJ0683-like"/>
</dbReference>
<evidence type="ECO:0000256" key="2">
    <source>
        <dbReference type="ARBA" id="ARBA00022723"/>
    </source>
</evidence>
<sequence>MDQGLGHITRKTMLYQTKVEYGDWAMNHVQGCTHGCLYPCYAFMMARRFGRVKTYEDWLRPSIVDNTIDLLKKELPKHKDEIKQVQLCFTTDPFMMGYPDVEQMSVEAIKLINSYGIPCVVLTKGVLPKSLTELPKINQYGITLVSLSEIFRKDMEPGAACIEDRLESLKALGEAGCKTWISMEPYPTPNICEQDLDIILERVSFVDRIVFGRVHYDKRANEYADAKAFYNESARKVIEFCASHGIDYHIKNGTAD</sequence>
<gene>
    <name evidence="6" type="ordered locus">Shel_14080</name>
</gene>
<proteinExistence type="predicted"/>
<dbReference type="GO" id="GO:0016829">
    <property type="term" value="F:lyase activity"/>
    <property type="evidence" value="ECO:0007669"/>
    <property type="project" value="UniProtKB-KW"/>
</dbReference>
<protein>
    <submittedName>
        <fullName evidence="6">DNA repair photolyase</fullName>
    </submittedName>
</protein>
<dbReference type="SFLD" id="SFLDS00029">
    <property type="entry name" value="Radical_SAM"/>
    <property type="match status" value="1"/>
</dbReference>
<reference evidence="6 7" key="1">
    <citation type="journal article" date="2009" name="Stand. Genomic Sci.">
        <title>Complete genome sequence of Slackia heliotrinireducens type strain (RHS 1).</title>
        <authorList>
            <person name="Pukall R."/>
            <person name="Lapidus A."/>
            <person name="Nolan M."/>
            <person name="Copeland A."/>
            <person name="Glavina Del Rio T."/>
            <person name="Lucas S."/>
            <person name="Chen F."/>
            <person name="Tice H."/>
            <person name="Cheng J.F."/>
            <person name="Chertkov O."/>
            <person name="Bruce D."/>
            <person name="Goodwin L."/>
            <person name="Kuske C."/>
            <person name="Brettin T."/>
            <person name="Detter J.C."/>
            <person name="Han C."/>
            <person name="Pitluck S."/>
            <person name="Pati A."/>
            <person name="Mavrommatis K."/>
            <person name="Ivanova N."/>
            <person name="Ovchinnikova G."/>
            <person name="Chen A."/>
            <person name="Palaniappan K."/>
            <person name="Schneider S."/>
            <person name="Rohde M."/>
            <person name="Chain P."/>
            <person name="D'haeseleer P."/>
            <person name="Goker M."/>
            <person name="Bristow J."/>
            <person name="Eisen J.A."/>
            <person name="Markowitz V."/>
            <person name="Kyrpides N.C."/>
            <person name="Klenk H.P."/>
            <person name="Hugenholtz P."/>
        </authorList>
    </citation>
    <scope>NUCLEOTIDE SEQUENCE [LARGE SCALE GENOMIC DNA]</scope>
    <source>
        <strain evidence="7">ATCC 29202 / DSM 20476 / NCTC 11029 / RHS 1</strain>
    </source>
</reference>
<evidence type="ECO:0000259" key="5">
    <source>
        <dbReference type="Pfam" id="PF04055"/>
    </source>
</evidence>
<evidence type="ECO:0000256" key="4">
    <source>
        <dbReference type="ARBA" id="ARBA00023014"/>
    </source>
</evidence>
<evidence type="ECO:0000313" key="6">
    <source>
        <dbReference type="EMBL" id="ACV22429.1"/>
    </source>
</evidence>
<keyword evidence="7" id="KW-1185">Reference proteome</keyword>
<dbReference type="InterPro" id="IPR007197">
    <property type="entry name" value="rSAM"/>
</dbReference>
<evidence type="ECO:0000256" key="3">
    <source>
        <dbReference type="ARBA" id="ARBA00023004"/>
    </source>
</evidence>
<keyword evidence="3" id="KW-0408">Iron</keyword>
<evidence type="ECO:0000313" key="7">
    <source>
        <dbReference type="Proteomes" id="UP000002026"/>
    </source>
</evidence>
<dbReference type="EMBL" id="CP001684">
    <property type="protein sequence ID" value="ACV22429.1"/>
    <property type="molecule type" value="Genomic_DNA"/>
</dbReference>